<proteinExistence type="predicted"/>
<organism evidence="2 3">
    <name type="scientific">Adhaeribacter swui</name>
    <dbReference type="NCBI Taxonomy" id="2086471"/>
    <lineage>
        <taxon>Bacteria</taxon>
        <taxon>Pseudomonadati</taxon>
        <taxon>Bacteroidota</taxon>
        <taxon>Cytophagia</taxon>
        <taxon>Cytophagales</taxon>
        <taxon>Hymenobacteraceae</taxon>
        <taxon>Adhaeribacter</taxon>
    </lineage>
</organism>
<keyword evidence="1" id="KW-1133">Transmembrane helix</keyword>
<dbReference type="Proteomes" id="UP000515237">
    <property type="component" value="Chromosome"/>
</dbReference>
<evidence type="ECO:0000256" key="1">
    <source>
        <dbReference type="SAM" id="Phobius"/>
    </source>
</evidence>
<sequence length="148" mass="16921">MTQYKFTQLDWKSSLLVIVPVMLFQLVQDNLGFGMAMLLVIPTGILLAIISNKFFQSIVEFRDSDLCYKRGYFGKPEKIPYAQLEKLTYSNATRFLKLKVYANGNQIELPPPARLAQAKELFAWLQIKNPGTAFEIIQPKPALEEAKF</sequence>
<name>A0A7G7G2X5_9BACT</name>
<dbReference type="AlphaFoldDB" id="A0A7G7G2X5"/>
<dbReference type="KEGG" id="aswu:HUW51_01755"/>
<feature type="transmembrane region" description="Helical" evidence="1">
    <location>
        <begin position="9"/>
        <end position="27"/>
    </location>
</feature>
<dbReference type="EMBL" id="CP055156">
    <property type="protein sequence ID" value="QNF31509.1"/>
    <property type="molecule type" value="Genomic_DNA"/>
</dbReference>
<accession>A0A7G7G2X5</accession>
<keyword evidence="3" id="KW-1185">Reference proteome</keyword>
<evidence type="ECO:0000313" key="2">
    <source>
        <dbReference type="EMBL" id="QNF31509.1"/>
    </source>
</evidence>
<keyword evidence="1" id="KW-0472">Membrane</keyword>
<reference evidence="2 3" key="1">
    <citation type="journal article" date="2018" name="Int. J. Syst. Evol. Microbiol.">
        <title>Adhaeribacter swui sp. nov., isolated from wet mud.</title>
        <authorList>
            <person name="Kim D.U."/>
            <person name="Kim K.W."/>
            <person name="Kang M.S."/>
            <person name="Kim J.Y."/>
            <person name="Jang J.H."/>
            <person name="Kim M.K."/>
        </authorList>
    </citation>
    <scope>NUCLEOTIDE SEQUENCE [LARGE SCALE GENOMIC DNA]</scope>
    <source>
        <strain evidence="2 3">KCTC 52873</strain>
    </source>
</reference>
<evidence type="ECO:0000313" key="3">
    <source>
        <dbReference type="Proteomes" id="UP000515237"/>
    </source>
</evidence>
<gene>
    <name evidence="2" type="ORF">HUW51_01755</name>
</gene>
<keyword evidence="1" id="KW-0812">Transmembrane</keyword>
<feature type="transmembrane region" description="Helical" evidence="1">
    <location>
        <begin position="33"/>
        <end position="55"/>
    </location>
</feature>
<dbReference type="RefSeq" id="WP_185272283.1">
    <property type="nucleotide sequence ID" value="NZ_CP055156.1"/>
</dbReference>
<protein>
    <submittedName>
        <fullName evidence="2">Uncharacterized protein</fullName>
    </submittedName>
</protein>